<dbReference type="KEGG" id="agv:OJF2_51280"/>
<dbReference type="EMBL" id="CP042997">
    <property type="protein sequence ID" value="QEH36544.1"/>
    <property type="molecule type" value="Genomic_DNA"/>
</dbReference>
<name>A0A5B9W8H5_9BACT</name>
<evidence type="ECO:0000313" key="2">
    <source>
        <dbReference type="Proteomes" id="UP000324233"/>
    </source>
</evidence>
<protein>
    <submittedName>
        <fullName evidence="1">Uncharacterized protein</fullName>
    </submittedName>
</protein>
<keyword evidence="2" id="KW-1185">Reference proteome</keyword>
<dbReference type="Proteomes" id="UP000324233">
    <property type="component" value="Chromosome"/>
</dbReference>
<accession>A0A5B9W8H5</accession>
<gene>
    <name evidence="1" type="ORF">OJF2_51280</name>
</gene>
<reference evidence="1 2" key="1">
    <citation type="submission" date="2019-08" db="EMBL/GenBank/DDBJ databases">
        <title>Deep-cultivation of Planctomycetes and their phenomic and genomic characterization uncovers novel biology.</title>
        <authorList>
            <person name="Wiegand S."/>
            <person name="Jogler M."/>
            <person name="Boedeker C."/>
            <person name="Pinto D."/>
            <person name="Vollmers J."/>
            <person name="Rivas-Marin E."/>
            <person name="Kohn T."/>
            <person name="Peeters S.H."/>
            <person name="Heuer A."/>
            <person name="Rast P."/>
            <person name="Oberbeckmann S."/>
            <person name="Bunk B."/>
            <person name="Jeske O."/>
            <person name="Meyerdierks A."/>
            <person name="Storesund J.E."/>
            <person name="Kallscheuer N."/>
            <person name="Luecker S."/>
            <person name="Lage O.M."/>
            <person name="Pohl T."/>
            <person name="Merkel B.J."/>
            <person name="Hornburger P."/>
            <person name="Mueller R.-W."/>
            <person name="Bruemmer F."/>
            <person name="Labrenz M."/>
            <person name="Spormann A.M."/>
            <person name="Op den Camp H."/>
            <person name="Overmann J."/>
            <person name="Amann R."/>
            <person name="Jetten M.S.M."/>
            <person name="Mascher T."/>
            <person name="Medema M.H."/>
            <person name="Devos D.P."/>
            <person name="Kaster A.-K."/>
            <person name="Ovreas L."/>
            <person name="Rohde M."/>
            <person name="Galperin M.Y."/>
            <person name="Jogler C."/>
        </authorList>
    </citation>
    <scope>NUCLEOTIDE SEQUENCE [LARGE SCALE GENOMIC DNA]</scope>
    <source>
        <strain evidence="1 2">OJF2</strain>
    </source>
</reference>
<sequence>MRTLYLFALVVLVESAIAVAIYQTRSLEATKAAHHFGWRVAGLCVDAGSTVATRCIVTPGFETKAQCDDFLGRVPANSMIVRYCEEIPSN</sequence>
<dbReference type="RefSeq" id="WP_148596214.1">
    <property type="nucleotide sequence ID" value="NZ_CP042997.1"/>
</dbReference>
<evidence type="ECO:0000313" key="1">
    <source>
        <dbReference type="EMBL" id="QEH36544.1"/>
    </source>
</evidence>
<organism evidence="1 2">
    <name type="scientific">Aquisphaera giovannonii</name>
    <dbReference type="NCBI Taxonomy" id="406548"/>
    <lineage>
        <taxon>Bacteria</taxon>
        <taxon>Pseudomonadati</taxon>
        <taxon>Planctomycetota</taxon>
        <taxon>Planctomycetia</taxon>
        <taxon>Isosphaerales</taxon>
        <taxon>Isosphaeraceae</taxon>
        <taxon>Aquisphaera</taxon>
    </lineage>
</organism>
<dbReference type="AlphaFoldDB" id="A0A5B9W8H5"/>
<proteinExistence type="predicted"/>